<dbReference type="RefSeq" id="WP_092071983.1">
    <property type="nucleotide sequence ID" value="NZ_FNHB01000004.1"/>
</dbReference>
<proteinExistence type="predicted"/>
<organism evidence="2 3">
    <name type="scientific">Dendrosporobacter quercicolus</name>
    <dbReference type="NCBI Taxonomy" id="146817"/>
    <lineage>
        <taxon>Bacteria</taxon>
        <taxon>Bacillati</taxon>
        <taxon>Bacillota</taxon>
        <taxon>Negativicutes</taxon>
        <taxon>Selenomonadales</taxon>
        <taxon>Sporomusaceae</taxon>
        <taxon>Dendrosporobacter</taxon>
    </lineage>
</organism>
<feature type="signal peptide" evidence="1">
    <location>
        <begin position="1"/>
        <end position="25"/>
    </location>
</feature>
<dbReference type="Proteomes" id="UP000214880">
    <property type="component" value="Unassembled WGS sequence"/>
</dbReference>
<keyword evidence="3" id="KW-1185">Reference proteome</keyword>
<protein>
    <recommendedName>
        <fullName evidence="4">DUF4127 domain-containing protein</fullName>
    </recommendedName>
</protein>
<dbReference type="STRING" id="146817.SAMN04488502_10419"/>
<feature type="chain" id="PRO_5011501344" description="DUF4127 domain-containing protein" evidence="1">
    <location>
        <begin position="26"/>
        <end position="520"/>
    </location>
</feature>
<gene>
    <name evidence="2" type="ORF">SAMN04488502_10419</name>
</gene>
<name>A0A1G9SHW4_9FIRM</name>
<evidence type="ECO:0000256" key="1">
    <source>
        <dbReference type="SAM" id="SignalP"/>
    </source>
</evidence>
<evidence type="ECO:0000313" key="3">
    <source>
        <dbReference type="Proteomes" id="UP000214880"/>
    </source>
</evidence>
<accession>A0A1G9SHW4</accession>
<dbReference type="AlphaFoldDB" id="A0A1G9SHW4"/>
<evidence type="ECO:0000313" key="2">
    <source>
        <dbReference type="EMBL" id="SDM34992.1"/>
    </source>
</evidence>
<dbReference type="OrthoDB" id="9789552at2"/>
<dbReference type="Pfam" id="PF13552">
    <property type="entry name" value="DUF4127"/>
    <property type="match status" value="1"/>
</dbReference>
<dbReference type="InterPro" id="IPR025394">
    <property type="entry name" value="DUF4127"/>
</dbReference>
<dbReference type="EMBL" id="FNHB01000004">
    <property type="protein sequence ID" value="SDM34992.1"/>
    <property type="molecule type" value="Genomic_DNA"/>
</dbReference>
<sequence>MKIKKKLIIVPLLLVFMLGISAAQAATILYVPQDDRPVSLEDVVDTAEAAKLTVLAPPAELIASRDKKGDPDQLWQWVKDHAGQADALILSGDALIYGGLVDSRTHEFGEAVLKARLERFQELQKAHPFTRVYVYSTVLRTPQGSAGGVEPAYYEQYGGNIFQLTALRDKEEVEGLTKKEKKLLASNLAIIPPDALADWMQRRQKNFDINSSLIELNRQGLFKFFLLGRDDTAPYSQSHKESRELSILAADLPQSRFQTFPGADQLGMVLLARAYNDLTYRIPIVKVNYAAGAAKDSIPSYEDQKVGQSIVAHVVAAGGIVLNNPLKPDLIVNVNTSATGKTLEAGSRKNTTVLTPALHQFVDAIQAQVEAGKQVAVADISFANGADNALMTELSRRNLLDKLSAYSGWNTAGNTVGYAVGQGMLTGLTDDQDRKRLLAVRYLDDWAYQANIRQALTEEFVYPNSGSPVYLNELKPQLTAELEKRERQFAEQHLWLPPEQITATFPWNRMFEVNVNIAPE</sequence>
<evidence type="ECO:0008006" key="4">
    <source>
        <dbReference type="Google" id="ProtNLM"/>
    </source>
</evidence>
<keyword evidence="1" id="KW-0732">Signal</keyword>
<reference evidence="2 3" key="1">
    <citation type="submission" date="2016-10" db="EMBL/GenBank/DDBJ databases">
        <authorList>
            <person name="de Groot N.N."/>
        </authorList>
    </citation>
    <scope>NUCLEOTIDE SEQUENCE [LARGE SCALE GENOMIC DNA]</scope>
    <source>
        <strain evidence="2 3">DSM 1736</strain>
    </source>
</reference>